<dbReference type="Gene3D" id="3.10.129.10">
    <property type="entry name" value="Hotdog Thioesterase"/>
    <property type="match status" value="1"/>
</dbReference>
<dbReference type="RefSeq" id="WP_245122299.1">
    <property type="nucleotide sequence ID" value="NZ_CP095061.1"/>
</dbReference>
<evidence type="ECO:0000313" key="3">
    <source>
        <dbReference type="Proteomes" id="UP000830401"/>
    </source>
</evidence>
<accession>A0ABY4G8F2</accession>
<reference evidence="2" key="1">
    <citation type="submission" date="2022-04" db="EMBL/GenBank/DDBJ databases">
        <title>Hymenobacter sp. isolated from the air.</title>
        <authorList>
            <person name="Won M."/>
            <person name="Lee C.-M."/>
            <person name="Woen H.-Y."/>
            <person name="Kwon S.-W."/>
        </authorList>
    </citation>
    <scope>NUCLEOTIDE SEQUENCE</scope>
    <source>
        <strain evidence="2">5420S-77</strain>
    </source>
</reference>
<organism evidence="2 3">
    <name type="scientific">Hymenobacter volaticus</name>
    <dbReference type="NCBI Taxonomy" id="2932254"/>
    <lineage>
        <taxon>Bacteria</taxon>
        <taxon>Pseudomonadati</taxon>
        <taxon>Bacteroidota</taxon>
        <taxon>Cytophagia</taxon>
        <taxon>Cytophagales</taxon>
        <taxon>Hymenobacteraceae</taxon>
        <taxon>Hymenobacter</taxon>
    </lineage>
</organism>
<keyword evidence="3" id="KW-1185">Reference proteome</keyword>
<feature type="domain" description="MaoC-like" evidence="1">
    <location>
        <begin position="2"/>
        <end position="66"/>
    </location>
</feature>
<protein>
    <recommendedName>
        <fullName evidence="1">MaoC-like domain-containing protein</fullName>
    </recommendedName>
</protein>
<dbReference type="SUPFAM" id="SSF54637">
    <property type="entry name" value="Thioesterase/thiol ester dehydrase-isomerase"/>
    <property type="match status" value="1"/>
</dbReference>
<sequence>MAHGYYILSKAAGMFVDPRKGPVLLNYGLDECRFTKPVYPGMTIGVKLTVKEKVDQEKRDETDVAKGIVRWLVDVTDQTGETVAIATILTMVKKRNQE</sequence>
<evidence type="ECO:0000259" key="1">
    <source>
        <dbReference type="Pfam" id="PF01575"/>
    </source>
</evidence>
<dbReference type="Proteomes" id="UP000830401">
    <property type="component" value="Chromosome"/>
</dbReference>
<evidence type="ECO:0000313" key="2">
    <source>
        <dbReference type="EMBL" id="UOQ67180.1"/>
    </source>
</evidence>
<dbReference type="InterPro" id="IPR029069">
    <property type="entry name" value="HotDog_dom_sf"/>
</dbReference>
<proteinExistence type="predicted"/>
<name>A0ABY4G8F2_9BACT</name>
<dbReference type="InterPro" id="IPR002539">
    <property type="entry name" value="MaoC-like_dom"/>
</dbReference>
<dbReference type="Pfam" id="PF01575">
    <property type="entry name" value="MaoC_dehydratas"/>
    <property type="match status" value="1"/>
</dbReference>
<dbReference type="EMBL" id="CP095061">
    <property type="protein sequence ID" value="UOQ67180.1"/>
    <property type="molecule type" value="Genomic_DNA"/>
</dbReference>
<gene>
    <name evidence="2" type="ORF">MUN86_04565</name>
</gene>